<protein>
    <submittedName>
        <fullName evidence="2">Uncharacterized protein</fullName>
    </submittedName>
</protein>
<evidence type="ECO:0000313" key="3">
    <source>
        <dbReference type="Proteomes" id="UP000799118"/>
    </source>
</evidence>
<evidence type="ECO:0000256" key="1">
    <source>
        <dbReference type="SAM" id="Phobius"/>
    </source>
</evidence>
<dbReference type="OrthoDB" id="3267806at2759"/>
<reference evidence="2" key="1">
    <citation type="journal article" date="2019" name="Environ. Microbiol.">
        <title>Fungal ecological strategies reflected in gene transcription - a case study of two litter decomposers.</title>
        <authorList>
            <person name="Barbi F."/>
            <person name="Kohler A."/>
            <person name="Barry K."/>
            <person name="Baskaran P."/>
            <person name="Daum C."/>
            <person name="Fauchery L."/>
            <person name="Ihrmark K."/>
            <person name="Kuo A."/>
            <person name="LaButti K."/>
            <person name="Lipzen A."/>
            <person name="Morin E."/>
            <person name="Grigoriev I.V."/>
            <person name="Henrissat B."/>
            <person name="Lindahl B."/>
            <person name="Martin F."/>
        </authorList>
    </citation>
    <scope>NUCLEOTIDE SEQUENCE</scope>
    <source>
        <strain evidence="2">JB14</strain>
    </source>
</reference>
<gene>
    <name evidence="2" type="ORF">BT96DRAFT_555338</name>
</gene>
<organism evidence="2 3">
    <name type="scientific">Gymnopus androsaceus JB14</name>
    <dbReference type="NCBI Taxonomy" id="1447944"/>
    <lineage>
        <taxon>Eukaryota</taxon>
        <taxon>Fungi</taxon>
        <taxon>Dikarya</taxon>
        <taxon>Basidiomycota</taxon>
        <taxon>Agaricomycotina</taxon>
        <taxon>Agaricomycetes</taxon>
        <taxon>Agaricomycetidae</taxon>
        <taxon>Agaricales</taxon>
        <taxon>Marasmiineae</taxon>
        <taxon>Omphalotaceae</taxon>
        <taxon>Gymnopus</taxon>
    </lineage>
</organism>
<keyword evidence="1" id="KW-0812">Transmembrane</keyword>
<dbReference type="Proteomes" id="UP000799118">
    <property type="component" value="Unassembled WGS sequence"/>
</dbReference>
<keyword evidence="1" id="KW-1133">Transmembrane helix</keyword>
<keyword evidence="3" id="KW-1185">Reference proteome</keyword>
<feature type="transmembrane region" description="Helical" evidence="1">
    <location>
        <begin position="225"/>
        <end position="248"/>
    </location>
</feature>
<keyword evidence="1" id="KW-0472">Membrane</keyword>
<dbReference type="EMBL" id="ML769913">
    <property type="protein sequence ID" value="KAE9386091.1"/>
    <property type="molecule type" value="Genomic_DNA"/>
</dbReference>
<evidence type="ECO:0000313" key="2">
    <source>
        <dbReference type="EMBL" id="KAE9386091.1"/>
    </source>
</evidence>
<feature type="transmembrane region" description="Helical" evidence="1">
    <location>
        <begin position="184"/>
        <end position="204"/>
    </location>
</feature>
<sequence>MSDYSPDETKSQLFDENMWLQGALITAVGYGAVLTLFILAFYLLCSRIDRWNGRSHIAFLVYITVQFILATLFQASSARFTQLAFINNRDYPGGPGAYELSFFSIPVDMLGNTAYVLSNWLADALLLWRCSIIYSNCRFPLWMIMAFPSLVMLGSVASGILYLIQVSTSSPFLNSSANFTIIDSSVSLGLNLILTIMIVSRLILYRYRISSTSGFGSTTGISERYYTGVIAMIVESAALYAAFSLFFIIPFGLGSSVENIAFQALSQVQIIAPLLIIVRVSQGKAWSTATAQEILSAKEGLELKTARKEFMPQMRFASRDNTSTVQVDDSMTKKTTSSTVSISDDVV</sequence>
<feature type="transmembrane region" description="Helical" evidence="1">
    <location>
        <begin position="140"/>
        <end position="164"/>
    </location>
</feature>
<feature type="transmembrane region" description="Helical" evidence="1">
    <location>
        <begin position="57"/>
        <end position="75"/>
    </location>
</feature>
<feature type="transmembrane region" description="Helical" evidence="1">
    <location>
        <begin position="109"/>
        <end position="128"/>
    </location>
</feature>
<proteinExistence type="predicted"/>
<name>A0A6A4GKC3_9AGAR</name>
<feature type="transmembrane region" description="Helical" evidence="1">
    <location>
        <begin position="20"/>
        <end position="45"/>
    </location>
</feature>
<dbReference type="AlphaFoldDB" id="A0A6A4GKC3"/>
<accession>A0A6A4GKC3</accession>